<feature type="compositionally biased region" description="Basic and acidic residues" evidence="1">
    <location>
        <begin position="28"/>
        <end position="42"/>
    </location>
</feature>
<dbReference type="EMBL" id="CADCVI010000111">
    <property type="protein sequence ID" value="CAA9468940.1"/>
    <property type="molecule type" value="Genomic_DNA"/>
</dbReference>
<feature type="compositionally biased region" description="Basic residues" evidence="1">
    <location>
        <begin position="148"/>
        <end position="161"/>
    </location>
</feature>
<reference evidence="2" key="1">
    <citation type="submission" date="2020-02" db="EMBL/GenBank/DDBJ databases">
        <authorList>
            <person name="Meier V. D."/>
        </authorList>
    </citation>
    <scope>NUCLEOTIDE SEQUENCE</scope>
    <source>
        <strain evidence="2">AVDCRST_MAG25</strain>
    </source>
</reference>
<name>A0A6J4RJ01_9ACTN</name>
<evidence type="ECO:0000256" key="1">
    <source>
        <dbReference type="SAM" id="MobiDB-lite"/>
    </source>
</evidence>
<feature type="compositionally biased region" description="Low complexity" evidence="1">
    <location>
        <begin position="198"/>
        <end position="220"/>
    </location>
</feature>
<feature type="region of interest" description="Disordered" evidence="1">
    <location>
        <begin position="1"/>
        <end position="284"/>
    </location>
</feature>
<feature type="non-terminal residue" evidence="2">
    <location>
        <position position="284"/>
    </location>
</feature>
<feature type="compositionally biased region" description="Basic and acidic residues" evidence="1">
    <location>
        <begin position="56"/>
        <end position="65"/>
    </location>
</feature>
<gene>
    <name evidence="2" type="ORF">AVDCRST_MAG25-1855</name>
</gene>
<feature type="non-terminal residue" evidence="2">
    <location>
        <position position="1"/>
    </location>
</feature>
<sequence length="284" mass="29921">DPGEALPPELQAVPGADGAPAARGRRGDRREERLGEDHDLRVDPVGVLRLPRRRPALRERRDPLVRRHRRRQDGRGRDAEPGRKLLQGLAHAPSRQDGGQDLRRGRGGTVPERLFGGRGVGADAASRDGPGRLRGHVLRPPEGAGVFRRGHRGRAPARGRAHPRDRSGRGGAEAPPGRPEGTQGPSRGPRKHPRGHGPRNPGGRTPRGAGGARPAPGRCEAPGRESSGGDGGAREGTGRGREARGRLPAAQRALARACGGRGGAGTRVRAGRRAEGPSRGARRG</sequence>
<feature type="compositionally biased region" description="Low complexity" evidence="1">
    <location>
        <begin position="246"/>
        <end position="258"/>
    </location>
</feature>
<organism evidence="2">
    <name type="scientific">uncultured Rubrobacteraceae bacterium</name>
    <dbReference type="NCBI Taxonomy" id="349277"/>
    <lineage>
        <taxon>Bacteria</taxon>
        <taxon>Bacillati</taxon>
        <taxon>Actinomycetota</taxon>
        <taxon>Rubrobacteria</taxon>
        <taxon>Rubrobacterales</taxon>
        <taxon>Rubrobacteraceae</taxon>
        <taxon>environmental samples</taxon>
    </lineage>
</organism>
<protein>
    <submittedName>
        <fullName evidence="2">DNA double-strand break repair Rad50 ATPase</fullName>
    </submittedName>
</protein>
<evidence type="ECO:0000313" key="2">
    <source>
        <dbReference type="EMBL" id="CAA9468940.1"/>
    </source>
</evidence>
<feature type="compositionally biased region" description="Low complexity" evidence="1">
    <location>
        <begin position="172"/>
        <end position="187"/>
    </location>
</feature>
<dbReference type="AlphaFoldDB" id="A0A6J4RJ01"/>
<proteinExistence type="predicted"/>
<feature type="compositionally biased region" description="Basic residues" evidence="1">
    <location>
        <begin position="188"/>
        <end position="197"/>
    </location>
</feature>
<accession>A0A6J4RJ01</accession>
<feature type="compositionally biased region" description="Basic and acidic residues" evidence="1">
    <location>
        <begin position="73"/>
        <end position="83"/>
    </location>
</feature>
<feature type="compositionally biased region" description="Basic and acidic residues" evidence="1">
    <location>
        <begin position="232"/>
        <end position="245"/>
    </location>
</feature>